<organism evidence="2 3">
    <name type="scientific">Ramalina farinacea</name>
    <dbReference type="NCBI Taxonomy" id="258253"/>
    <lineage>
        <taxon>Eukaryota</taxon>
        <taxon>Fungi</taxon>
        <taxon>Dikarya</taxon>
        <taxon>Ascomycota</taxon>
        <taxon>Pezizomycotina</taxon>
        <taxon>Lecanoromycetes</taxon>
        <taxon>OSLEUM clade</taxon>
        <taxon>Lecanoromycetidae</taxon>
        <taxon>Lecanorales</taxon>
        <taxon>Lecanorineae</taxon>
        <taxon>Ramalinaceae</taxon>
        <taxon>Ramalina</taxon>
    </lineage>
</organism>
<dbReference type="AlphaFoldDB" id="A0AA43TY04"/>
<gene>
    <name evidence="2" type="primary">RDS2</name>
    <name evidence="2" type="ORF">OHK93_003225</name>
</gene>
<name>A0AA43TY04_9LECA</name>
<feature type="compositionally biased region" description="Basic and acidic residues" evidence="1">
    <location>
        <begin position="190"/>
        <end position="199"/>
    </location>
</feature>
<protein>
    <submittedName>
        <fullName evidence="2">Transcription factor</fullName>
    </submittedName>
</protein>
<feature type="region of interest" description="Disordered" evidence="1">
    <location>
        <begin position="166"/>
        <end position="212"/>
    </location>
</feature>
<keyword evidence="3" id="KW-1185">Reference proteome</keyword>
<dbReference type="PANTHER" id="PTHR31986:SF7">
    <property type="entry name" value="REGULATOR OF DRUG SENSITIVITY 2"/>
    <property type="match status" value="1"/>
</dbReference>
<reference evidence="2" key="1">
    <citation type="journal article" date="2023" name="Genome Biol. Evol.">
        <title>First Whole Genome Sequence and Flow Cytometry Genome Size Data for the Lichen-Forming Fungus Ramalina farinacea (Ascomycota).</title>
        <authorList>
            <person name="Llewellyn T."/>
            <person name="Mian S."/>
            <person name="Hill R."/>
            <person name="Leitch I.J."/>
            <person name="Gaya E."/>
        </authorList>
    </citation>
    <scope>NUCLEOTIDE SEQUENCE</scope>
    <source>
        <strain evidence="2">LIQ254RAFAR</strain>
    </source>
</reference>
<comment type="caution">
    <text evidence="2">The sequence shown here is derived from an EMBL/GenBank/DDBJ whole genome shotgun (WGS) entry which is preliminary data.</text>
</comment>
<sequence>MNIGVAANGTQVGTATFSQEPLENAYNAPASSQPLLAGLTSNLDLGLSTGEATQSVTSSLPMTSSIPAQSQNMSAFSQPYSGQANWAFSNPNGAQDIHQMYGPYMFDAPDIGSEYNVLNDFLNTSLLDEGSLFAGDENQFPATDQALANSLVGTSAGDNLPVVQEPQATSADPAATTEAPAPPSRPKSTRPPEKEDERFYMNIADPSGNDRPEERMKKLLEAKFAAGILRPFNYVQGYARLNAYLEGHMKPASRQMMMRQIDKFRPKFREVMQSLTDMELTMVEMWVERSLMEYDRLFASLAIPACCWRRTGEIFRGNKEMAELIHVPVDKLRDVSNNVHLSPEAV</sequence>
<accession>A0AA43TY04</accession>
<dbReference type="Proteomes" id="UP001161017">
    <property type="component" value="Unassembled WGS sequence"/>
</dbReference>
<evidence type="ECO:0000313" key="3">
    <source>
        <dbReference type="Proteomes" id="UP001161017"/>
    </source>
</evidence>
<dbReference type="GO" id="GO:0005634">
    <property type="term" value="C:nucleus"/>
    <property type="evidence" value="ECO:0007669"/>
    <property type="project" value="TreeGrafter"/>
</dbReference>
<dbReference type="PANTHER" id="PTHR31986">
    <property type="entry name" value="REGULATOR OF DRUG SENSITIVITY 2"/>
    <property type="match status" value="1"/>
</dbReference>
<proteinExistence type="predicted"/>
<evidence type="ECO:0000256" key="1">
    <source>
        <dbReference type="SAM" id="MobiDB-lite"/>
    </source>
</evidence>
<dbReference type="InterPro" id="IPR053045">
    <property type="entry name" value="Zinc_cluster_trans_reg"/>
</dbReference>
<feature type="compositionally biased region" description="Low complexity" evidence="1">
    <location>
        <begin position="168"/>
        <end position="179"/>
    </location>
</feature>
<dbReference type="EMBL" id="JAPUFD010000016">
    <property type="protein sequence ID" value="MDI1492014.1"/>
    <property type="molecule type" value="Genomic_DNA"/>
</dbReference>
<evidence type="ECO:0000313" key="2">
    <source>
        <dbReference type="EMBL" id="MDI1492014.1"/>
    </source>
</evidence>
<dbReference type="GO" id="GO:0000977">
    <property type="term" value="F:RNA polymerase II transcription regulatory region sequence-specific DNA binding"/>
    <property type="evidence" value="ECO:0007669"/>
    <property type="project" value="TreeGrafter"/>
</dbReference>